<evidence type="ECO:0000313" key="3">
    <source>
        <dbReference type="Proteomes" id="UP000607653"/>
    </source>
</evidence>
<dbReference type="AlphaFoldDB" id="A0A822YTJ8"/>
<evidence type="ECO:0000256" key="1">
    <source>
        <dbReference type="SAM" id="MobiDB-lite"/>
    </source>
</evidence>
<evidence type="ECO:0000313" key="2">
    <source>
        <dbReference type="EMBL" id="DAD35433.1"/>
    </source>
</evidence>
<name>A0A822YTJ8_NELNU</name>
<feature type="region of interest" description="Disordered" evidence="1">
    <location>
        <begin position="1"/>
        <end position="20"/>
    </location>
</feature>
<sequence>MGSTAIAATFTTTSSSSSSSSFVVTATGQDRVRGCCCNRVIECMVRGRACVLCICCPSSLVRCCVQLPYKIGWHAVRRLMGTCCGSDPKIVAAGFFIIFRY</sequence>
<gene>
    <name evidence="2" type="ORF">HUJ06_006073</name>
</gene>
<reference evidence="2 3" key="1">
    <citation type="journal article" date="2020" name="Mol. Biol. Evol.">
        <title>Distinct Expression and Methylation Patterns for Genes with Different Fates following a Single Whole-Genome Duplication in Flowering Plants.</title>
        <authorList>
            <person name="Shi T."/>
            <person name="Rahmani R.S."/>
            <person name="Gugger P.F."/>
            <person name="Wang M."/>
            <person name="Li H."/>
            <person name="Zhang Y."/>
            <person name="Li Z."/>
            <person name="Wang Q."/>
            <person name="Van de Peer Y."/>
            <person name="Marchal K."/>
            <person name="Chen J."/>
        </authorList>
    </citation>
    <scope>NUCLEOTIDE SEQUENCE [LARGE SCALE GENOMIC DNA]</scope>
    <source>
        <tissue evidence="2">Leaf</tissue>
    </source>
</reference>
<comment type="caution">
    <text evidence="2">The sequence shown here is derived from an EMBL/GenBank/DDBJ whole genome shotgun (WGS) entry which is preliminary data.</text>
</comment>
<protein>
    <submittedName>
        <fullName evidence="2">Uncharacterized protein</fullName>
    </submittedName>
</protein>
<dbReference type="EMBL" id="DUZY01000004">
    <property type="protein sequence ID" value="DAD35433.1"/>
    <property type="molecule type" value="Genomic_DNA"/>
</dbReference>
<dbReference type="Proteomes" id="UP000607653">
    <property type="component" value="Unassembled WGS sequence"/>
</dbReference>
<keyword evidence="3" id="KW-1185">Reference proteome</keyword>
<organism evidence="2 3">
    <name type="scientific">Nelumbo nucifera</name>
    <name type="common">Sacred lotus</name>
    <dbReference type="NCBI Taxonomy" id="4432"/>
    <lineage>
        <taxon>Eukaryota</taxon>
        <taxon>Viridiplantae</taxon>
        <taxon>Streptophyta</taxon>
        <taxon>Embryophyta</taxon>
        <taxon>Tracheophyta</taxon>
        <taxon>Spermatophyta</taxon>
        <taxon>Magnoliopsida</taxon>
        <taxon>Proteales</taxon>
        <taxon>Nelumbonaceae</taxon>
        <taxon>Nelumbo</taxon>
    </lineage>
</organism>
<accession>A0A822YTJ8</accession>
<proteinExistence type="predicted"/>